<reference evidence="8" key="1">
    <citation type="submission" date="2016-10" db="EMBL/GenBank/DDBJ databases">
        <authorList>
            <person name="Varghese N."/>
            <person name="Submissions S."/>
        </authorList>
    </citation>
    <scope>NUCLEOTIDE SEQUENCE [LARGE SCALE GENOMIC DNA]</scope>
    <source>
        <strain evidence="8">DSM 22017</strain>
    </source>
</reference>
<dbReference type="InterPro" id="IPR001851">
    <property type="entry name" value="ABC_transp_permease"/>
</dbReference>
<evidence type="ECO:0000313" key="7">
    <source>
        <dbReference type="EMBL" id="SEC72933.1"/>
    </source>
</evidence>
<keyword evidence="8" id="KW-1185">Reference proteome</keyword>
<comment type="subcellular location">
    <subcellularLocation>
        <location evidence="1">Cell membrane</location>
        <topology evidence="1">Multi-pass membrane protein</topology>
    </subcellularLocation>
</comment>
<organism evidence="7 8">
    <name type="scientific">Nocardioides exalbidus</name>
    <dbReference type="NCBI Taxonomy" id="402596"/>
    <lineage>
        <taxon>Bacteria</taxon>
        <taxon>Bacillati</taxon>
        <taxon>Actinomycetota</taxon>
        <taxon>Actinomycetes</taxon>
        <taxon>Propionibacteriales</taxon>
        <taxon>Nocardioidaceae</taxon>
        <taxon>Nocardioides</taxon>
    </lineage>
</organism>
<dbReference type="PANTHER" id="PTHR32196:SF72">
    <property type="entry name" value="RIBOSE IMPORT PERMEASE PROTEIN RBSC"/>
    <property type="match status" value="1"/>
</dbReference>
<feature type="transmembrane region" description="Helical" evidence="6">
    <location>
        <begin position="299"/>
        <end position="327"/>
    </location>
</feature>
<evidence type="ECO:0000256" key="2">
    <source>
        <dbReference type="ARBA" id="ARBA00022475"/>
    </source>
</evidence>
<protein>
    <submittedName>
        <fullName evidence="7">Monosaccharide ABC transporter membrane protein, CUT2 family</fullName>
    </submittedName>
</protein>
<feature type="transmembrane region" description="Helical" evidence="6">
    <location>
        <begin position="136"/>
        <end position="156"/>
    </location>
</feature>
<evidence type="ECO:0000256" key="3">
    <source>
        <dbReference type="ARBA" id="ARBA00022692"/>
    </source>
</evidence>
<feature type="transmembrane region" description="Helical" evidence="6">
    <location>
        <begin position="230"/>
        <end position="249"/>
    </location>
</feature>
<evidence type="ECO:0000256" key="6">
    <source>
        <dbReference type="SAM" id="Phobius"/>
    </source>
</evidence>
<feature type="transmembrane region" description="Helical" evidence="6">
    <location>
        <begin position="70"/>
        <end position="96"/>
    </location>
</feature>
<dbReference type="GO" id="GO:0022857">
    <property type="term" value="F:transmembrane transporter activity"/>
    <property type="evidence" value="ECO:0007669"/>
    <property type="project" value="InterPro"/>
</dbReference>
<name>A0A1H4UWA8_9ACTN</name>
<dbReference type="PANTHER" id="PTHR32196">
    <property type="entry name" value="ABC TRANSPORTER PERMEASE PROTEIN YPHD-RELATED-RELATED"/>
    <property type="match status" value="1"/>
</dbReference>
<dbReference type="AlphaFoldDB" id="A0A1H4UWA8"/>
<keyword evidence="5 6" id="KW-0472">Membrane</keyword>
<evidence type="ECO:0000256" key="5">
    <source>
        <dbReference type="ARBA" id="ARBA00023136"/>
    </source>
</evidence>
<dbReference type="STRING" id="402596.SAMN04489844_2871"/>
<dbReference type="RefSeq" id="WP_090969706.1">
    <property type="nucleotide sequence ID" value="NZ_FNRT01000002.1"/>
</dbReference>
<feature type="transmembrane region" description="Helical" evidence="6">
    <location>
        <begin position="108"/>
        <end position="130"/>
    </location>
</feature>
<dbReference type="GO" id="GO:0005886">
    <property type="term" value="C:plasma membrane"/>
    <property type="evidence" value="ECO:0007669"/>
    <property type="project" value="UniProtKB-SubCell"/>
</dbReference>
<keyword evidence="4 6" id="KW-1133">Transmembrane helix</keyword>
<dbReference type="EMBL" id="FNRT01000002">
    <property type="protein sequence ID" value="SEC72933.1"/>
    <property type="molecule type" value="Genomic_DNA"/>
</dbReference>
<evidence type="ECO:0000256" key="4">
    <source>
        <dbReference type="ARBA" id="ARBA00022989"/>
    </source>
</evidence>
<dbReference type="CDD" id="cd06579">
    <property type="entry name" value="TM_PBP1_transp_AraH_like"/>
    <property type="match status" value="1"/>
</dbReference>
<keyword evidence="2" id="KW-1003">Cell membrane</keyword>
<dbReference type="Pfam" id="PF02653">
    <property type="entry name" value="BPD_transp_2"/>
    <property type="match status" value="1"/>
</dbReference>
<gene>
    <name evidence="7" type="ORF">SAMN04489844_2871</name>
</gene>
<dbReference type="Proteomes" id="UP000198742">
    <property type="component" value="Unassembled WGS sequence"/>
</dbReference>
<feature type="transmembrane region" description="Helical" evidence="6">
    <location>
        <begin position="177"/>
        <end position="199"/>
    </location>
</feature>
<sequence length="336" mass="33937">MATPVLAPESGQTPSAEAAVVKGGPTVAQRVTSFMPVIALVALLAALTIADPDFLTQRSLTAAVRTSAPLVVLAAGATLVVLCGGIDLSIAALCSLSTVLFAMWLPDLGGLTILVVIAAAGAIGAIQGLAHVLLRIPSFVVTLGGMSIFSAVALVISDAGPIRVIDRDATKWLNLYVAGYVPMSFFVALLVVAVVSLVLKLTPLESFVKAIGYSESAARLAGTPVDIVKVAAFTISGACAGLAAVMLASRNFSGSPTMADNLLLPAVAAIVVGGTAITGGHGSLWRSLAGALVVTLLRVGLPIVGVPSAWEQILYGAIIVAAVALTLDRSKVAIIK</sequence>
<accession>A0A1H4UWA8</accession>
<dbReference type="OrthoDB" id="9808136at2"/>
<keyword evidence="3 6" id="KW-0812">Transmembrane</keyword>
<proteinExistence type="predicted"/>
<feature type="transmembrane region" description="Helical" evidence="6">
    <location>
        <begin position="31"/>
        <end position="50"/>
    </location>
</feature>
<evidence type="ECO:0000313" key="8">
    <source>
        <dbReference type="Proteomes" id="UP000198742"/>
    </source>
</evidence>
<feature type="transmembrane region" description="Helical" evidence="6">
    <location>
        <begin position="261"/>
        <end position="279"/>
    </location>
</feature>
<evidence type="ECO:0000256" key="1">
    <source>
        <dbReference type="ARBA" id="ARBA00004651"/>
    </source>
</evidence>